<keyword evidence="5" id="KW-1185">Reference proteome</keyword>
<accession>A0A3S5CLN8</accession>
<dbReference type="GO" id="GO:0005759">
    <property type="term" value="C:mitochondrial matrix"/>
    <property type="evidence" value="ECO:0007669"/>
    <property type="project" value="TreeGrafter"/>
</dbReference>
<evidence type="ECO:0000259" key="3">
    <source>
        <dbReference type="Pfam" id="PF00171"/>
    </source>
</evidence>
<evidence type="ECO:0000256" key="2">
    <source>
        <dbReference type="ARBA" id="ARBA00023027"/>
    </source>
</evidence>
<dbReference type="InterPro" id="IPR016162">
    <property type="entry name" value="Ald_DH_N"/>
</dbReference>
<keyword evidence="2" id="KW-0520">NAD</keyword>
<dbReference type="AlphaFoldDB" id="A0A3S5CLN8"/>
<proteinExistence type="predicted"/>
<gene>
    <name evidence="4" type="ORF">PXEA_LOCUS24747</name>
</gene>
<name>A0A3S5CLN8_9PLAT</name>
<dbReference type="SUPFAM" id="SSF53720">
    <property type="entry name" value="ALDH-like"/>
    <property type="match status" value="1"/>
</dbReference>
<comment type="caution">
    <text evidence="4">The sequence shown here is derived from an EMBL/GenBank/DDBJ whole genome shotgun (WGS) entry which is preliminary data.</text>
</comment>
<dbReference type="InterPro" id="IPR015590">
    <property type="entry name" value="Aldehyde_DH_dom"/>
</dbReference>
<feature type="domain" description="Aldehyde dehydrogenase" evidence="3">
    <location>
        <begin position="5"/>
        <end position="220"/>
    </location>
</feature>
<dbReference type="EMBL" id="CAAALY010120912">
    <property type="protein sequence ID" value="VEL31307.1"/>
    <property type="molecule type" value="Genomic_DNA"/>
</dbReference>
<evidence type="ECO:0000256" key="1">
    <source>
        <dbReference type="ARBA" id="ARBA00023002"/>
    </source>
</evidence>
<sequence>PFDHKVKLAQFYYAEESHIRDAISSSLKAKHNWSRTSFDTRASIFLKAADLISTKYRNEILAATILGQGKTIFQAEIDAVAELADFLRFNVYFASEVLKYKPISTTDATNELVYRPTEVGFWVGIPPFNFTAIAGNLVSAPVLMGNVALWKPSDTSVYSNYLVYRIFKEAGLPDGVINFVPSDGPLFGRIISSHPHLAGINFTGSTATYRLLLKLVGSNIDNFRSYPRLIGGMFIS</sequence>
<evidence type="ECO:0000313" key="4">
    <source>
        <dbReference type="EMBL" id="VEL31307.1"/>
    </source>
</evidence>
<keyword evidence="1" id="KW-0560">Oxidoreductase</keyword>
<dbReference type="PANTHER" id="PTHR42862:SF1">
    <property type="entry name" value="DELTA-1-PYRROLINE-5-CARBOXYLATE DEHYDROGENASE 2, ISOFORM A-RELATED"/>
    <property type="match status" value="1"/>
</dbReference>
<reference evidence="4" key="1">
    <citation type="submission" date="2018-11" db="EMBL/GenBank/DDBJ databases">
        <authorList>
            <consortium name="Pathogen Informatics"/>
        </authorList>
    </citation>
    <scope>NUCLEOTIDE SEQUENCE</scope>
</reference>
<dbReference type="InterPro" id="IPR050485">
    <property type="entry name" value="Proline_metab_enzyme"/>
</dbReference>
<dbReference type="Gene3D" id="3.40.605.10">
    <property type="entry name" value="Aldehyde Dehydrogenase, Chain A, domain 1"/>
    <property type="match status" value="1"/>
</dbReference>
<dbReference type="InterPro" id="IPR016161">
    <property type="entry name" value="Ald_DH/histidinol_DH"/>
</dbReference>
<dbReference type="Pfam" id="PF00171">
    <property type="entry name" value="Aldedh"/>
    <property type="match status" value="1"/>
</dbReference>
<dbReference type="Proteomes" id="UP000784294">
    <property type="component" value="Unassembled WGS sequence"/>
</dbReference>
<protein>
    <recommendedName>
        <fullName evidence="3">Aldehyde dehydrogenase domain-containing protein</fullName>
    </recommendedName>
</protein>
<evidence type="ECO:0000313" key="5">
    <source>
        <dbReference type="Proteomes" id="UP000784294"/>
    </source>
</evidence>
<organism evidence="4 5">
    <name type="scientific">Protopolystoma xenopodis</name>
    <dbReference type="NCBI Taxonomy" id="117903"/>
    <lineage>
        <taxon>Eukaryota</taxon>
        <taxon>Metazoa</taxon>
        <taxon>Spiralia</taxon>
        <taxon>Lophotrochozoa</taxon>
        <taxon>Platyhelminthes</taxon>
        <taxon>Monogenea</taxon>
        <taxon>Polyopisthocotylea</taxon>
        <taxon>Polystomatidea</taxon>
        <taxon>Polystomatidae</taxon>
        <taxon>Protopolystoma</taxon>
    </lineage>
</organism>
<dbReference type="GO" id="GO:0010133">
    <property type="term" value="P:L-proline catabolic process to L-glutamate"/>
    <property type="evidence" value="ECO:0007669"/>
    <property type="project" value="TreeGrafter"/>
</dbReference>
<dbReference type="FunFam" id="3.40.605.10:FF:000006">
    <property type="entry name" value="1-pyrroline-5-carboxylate dehydrogenase"/>
    <property type="match status" value="1"/>
</dbReference>
<dbReference type="OrthoDB" id="5322683at2759"/>
<dbReference type="GO" id="GO:0003842">
    <property type="term" value="F:L-glutamate gamma-semialdehyde dehydrogenase activity"/>
    <property type="evidence" value="ECO:0007669"/>
    <property type="project" value="TreeGrafter"/>
</dbReference>
<dbReference type="PANTHER" id="PTHR42862">
    <property type="entry name" value="DELTA-1-PYRROLINE-5-CARBOXYLATE DEHYDROGENASE 1, ISOFORM A-RELATED"/>
    <property type="match status" value="1"/>
</dbReference>
<feature type="non-terminal residue" evidence="4">
    <location>
        <position position="1"/>
    </location>
</feature>